<evidence type="ECO:0000313" key="3">
    <source>
        <dbReference type="Proteomes" id="UP001143330"/>
    </source>
</evidence>
<evidence type="ECO:0000256" key="1">
    <source>
        <dbReference type="SAM" id="Phobius"/>
    </source>
</evidence>
<gene>
    <name evidence="2" type="ORF">GCM10017653_31150</name>
</gene>
<dbReference type="RefSeq" id="WP_213365230.1">
    <property type="nucleotide sequence ID" value="NZ_BSFM01000014.1"/>
</dbReference>
<name>A0A9W6NBX0_9HYPH</name>
<evidence type="ECO:0000313" key="2">
    <source>
        <dbReference type="EMBL" id="GLK85045.1"/>
    </source>
</evidence>
<reference evidence="2" key="2">
    <citation type="submission" date="2023-01" db="EMBL/GenBank/DDBJ databases">
        <authorList>
            <person name="Sun Q."/>
            <person name="Evtushenko L."/>
        </authorList>
    </citation>
    <scope>NUCLEOTIDE SEQUENCE</scope>
    <source>
        <strain evidence="2">VKM B-2789</strain>
    </source>
</reference>
<dbReference type="Proteomes" id="UP001143330">
    <property type="component" value="Unassembled WGS sequence"/>
</dbReference>
<keyword evidence="1" id="KW-0812">Transmembrane</keyword>
<keyword evidence="1" id="KW-1133">Transmembrane helix</keyword>
<accession>A0A9W6NBX0</accession>
<protein>
    <submittedName>
        <fullName evidence="2">Uncharacterized protein</fullName>
    </submittedName>
</protein>
<dbReference type="AlphaFoldDB" id="A0A9W6NBX0"/>
<organism evidence="2 3">
    <name type="scientific">Ancylobacter defluvii</name>
    <dbReference type="NCBI Taxonomy" id="1282440"/>
    <lineage>
        <taxon>Bacteria</taxon>
        <taxon>Pseudomonadati</taxon>
        <taxon>Pseudomonadota</taxon>
        <taxon>Alphaproteobacteria</taxon>
        <taxon>Hyphomicrobiales</taxon>
        <taxon>Xanthobacteraceae</taxon>
        <taxon>Ancylobacter</taxon>
    </lineage>
</organism>
<proteinExistence type="predicted"/>
<reference evidence="2" key="1">
    <citation type="journal article" date="2014" name="Int. J. Syst. Evol. Microbiol.">
        <title>Complete genome sequence of Corynebacterium casei LMG S-19264T (=DSM 44701T), isolated from a smear-ripened cheese.</title>
        <authorList>
            <consortium name="US DOE Joint Genome Institute (JGI-PGF)"/>
            <person name="Walter F."/>
            <person name="Albersmeier A."/>
            <person name="Kalinowski J."/>
            <person name="Ruckert C."/>
        </authorList>
    </citation>
    <scope>NUCLEOTIDE SEQUENCE</scope>
    <source>
        <strain evidence="2">VKM B-2789</strain>
    </source>
</reference>
<keyword evidence="3" id="KW-1185">Reference proteome</keyword>
<keyword evidence="1" id="KW-0472">Membrane</keyword>
<feature type="transmembrane region" description="Helical" evidence="1">
    <location>
        <begin position="40"/>
        <end position="62"/>
    </location>
</feature>
<sequence>MDNEVECWLERKVPAGAAAMREKFPTATPGPVRHGATFSFVLRVGTGVLGLALLAASIGLWARHGSAVFFDLIAGGIAYCF</sequence>
<comment type="caution">
    <text evidence="2">The sequence shown here is derived from an EMBL/GenBank/DDBJ whole genome shotgun (WGS) entry which is preliminary data.</text>
</comment>
<dbReference type="EMBL" id="BSFM01000014">
    <property type="protein sequence ID" value="GLK85045.1"/>
    <property type="molecule type" value="Genomic_DNA"/>
</dbReference>